<evidence type="ECO:0000313" key="2">
    <source>
        <dbReference type="EMBL" id="TDE14763.1"/>
    </source>
</evidence>
<sequence>MDQRILSIPNMDTKKLNEYLSALTPLSSEFKNYLHKTVIRQDFPKGTTLLKSGEKFSQTFFVLAGLIKSRYFDEDGKQVVTRFWKENEIVLPKGGFMENMESLEDIVLLEDCQLLAIHNKQIEFAYHAFSETYKLSRKIHFKDSRKQYQRAALLVLPAVKAYPAFCQLFPCNRILLQDIAYFLNIRPYTLSRIRAKRK</sequence>
<dbReference type="SUPFAM" id="SSF51206">
    <property type="entry name" value="cAMP-binding domain-like"/>
    <property type="match status" value="1"/>
</dbReference>
<reference evidence="2 3" key="1">
    <citation type="submission" date="2019-03" db="EMBL/GenBank/DDBJ databases">
        <title>Dyadobacter AR-3-6 sp. nov., isolated from arctic soil.</title>
        <authorList>
            <person name="Chaudhary D.K."/>
        </authorList>
    </citation>
    <scope>NUCLEOTIDE SEQUENCE [LARGE SCALE GENOMIC DNA]</scope>
    <source>
        <strain evidence="2 3">AR-3-6</strain>
    </source>
</reference>
<dbReference type="AlphaFoldDB" id="A0A4R5DUV4"/>
<dbReference type="CDD" id="cd00038">
    <property type="entry name" value="CAP_ED"/>
    <property type="match status" value="1"/>
</dbReference>
<dbReference type="Proteomes" id="UP000294850">
    <property type="component" value="Unassembled WGS sequence"/>
</dbReference>
<accession>A0A4R5DUV4</accession>
<dbReference type="Gene3D" id="2.60.120.10">
    <property type="entry name" value="Jelly Rolls"/>
    <property type="match status" value="1"/>
</dbReference>
<evidence type="ECO:0000313" key="3">
    <source>
        <dbReference type="Proteomes" id="UP000294850"/>
    </source>
</evidence>
<dbReference type="OrthoDB" id="947112at2"/>
<dbReference type="InterPro" id="IPR018490">
    <property type="entry name" value="cNMP-bd_dom_sf"/>
</dbReference>
<dbReference type="Pfam" id="PF00027">
    <property type="entry name" value="cNMP_binding"/>
    <property type="match status" value="1"/>
</dbReference>
<comment type="caution">
    <text evidence="2">The sequence shown here is derived from an EMBL/GenBank/DDBJ whole genome shotgun (WGS) entry which is preliminary data.</text>
</comment>
<proteinExistence type="predicted"/>
<feature type="domain" description="Cyclic nucleotide-binding" evidence="1">
    <location>
        <begin position="41"/>
        <end position="123"/>
    </location>
</feature>
<organism evidence="2 3">
    <name type="scientific">Dyadobacter psychrotolerans</name>
    <dbReference type="NCBI Taxonomy" id="2541721"/>
    <lineage>
        <taxon>Bacteria</taxon>
        <taxon>Pseudomonadati</taxon>
        <taxon>Bacteroidota</taxon>
        <taxon>Cytophagia</taxon>
        <taxon>Cytophagales</taxon>
        <taxon>Spirosomataceae</taxon>
        <taxon>Dyadobacter</taxon>
    </lineage>
</organism>
<dbReference type="RefSeq" id="WP_131959347.1">
    <property type="nucleotide sequence ID" value="NZ_SMFL01000005.1"/>
</dbReference>
<gene>
    <name evidence="2" type="ORF">E0F88_16385</name>
</gene>
<dbReference type="InterPro" id="IPR014710">
    <property type="entry name" value="RmlC-like_jellyroll"/>
</dbReference>
<protein>
    <submittedName>
        <fullName evidence="2">Crp/Fnr family transcriptional regulator</fullName>
    </submittedName>
</protein>
<evidence type="ECO:0000259" key="1">
    <source>
        <dbReference type="Pfam" id="PF00027"/>
    </source>
</evidence>
<name>A0A4R5DUV4_9BACT</name>
<keyword evidence="3" id="KW-1185">Reference proteome</keyword>
<dbReference type="EMBL" id="SMFL01000005">
    <property type="protein sequence ID" value="TDE14763.1"/>
    <property type="molecule type" value="Genomic_DNA"/>
</dbReference>
<dbReference type="InterPro" id="IPR000595">
    <property type="entry name" value="cNMP-bd_dom"/>
</dbReference>